<evidence type="ECO:0000313" key="3">
    <source>
        <dbReference type="Proteomes" id="UP001501842"/>
    </source>
</evidence>
<evidence type="ECO:0000313" key="2">
    <source>
        <dbReference type="EMBL" id="GAA2718229.1"/>
    </source>
</evidence>
<accession>A0ABP6G749</accession>
<reference evidence="3" key="1">
    <citation type="journal article" date="2019" name="Int. J. Syst. Evol. Microbiol.">
        <title>The Global Catalogue of Microorganisms (GCM) 10K type strain sequencing project: providing services to taxonomists for standard genome sequencing and annotation.</title>
        <authorList>
            <consortium name="The Broad Institute Genomics Platform"/>
            <consortium name="The Broad Institute Genome Sequencing Center for Infectious Disease"/>
            <person name="Wu L."/>
            <person name="Ma J."/>
        </authorList>
    </citation>
    <scope>NUCLEOTIDE SEQUENCE [LARGE SCALE GENOMIC DNA]</scope>
    <source>
        <strain evidence="3">JCM 8201</strain>
    </source>
</reference>
<feature type="region of interest" description="Disordered" evidence="1">
    <location>
        <begin position="47"/>
        <end position="67"/>
    </location>
</feature>
<comment type="caution">
    <text evidence="2">The sequence shown here is derived from an EMBL/GenBank/DDBJ whole genome shotgun (WGS) entry which is preliminary data.</text>
</comment>
<keyword evidence="3" id="KW-1185">Reference proteome</keyword>
<gene>
    <name evidence="2" type="ORF">GCM10010439_00810</name>
</gene>
<organism evidence="2 3">
    <name type="scientific">Actinocorallia aurantiaca</name>
    <dbReference type="NCBI Taxonomy" id="46204"/>
    <lineage>
        <taxon>Bacteria</taxon>
        <taxon>Bacillati</taxon>
        <taxon>Actinomycetota</taxon>
        <taxon>Actinomycetes</taxon>
        <taxon>Streptosporangiales</taxon>
        <taxon>Thermomonosporaceae</taxon>
        <taxon>Actinocorallia</taxon>
    </lineage>
</organism>
<proteinExistence type="predicted"/>
<dbReference type="EMBL" id="BAAATZ010000001">
    <property type="protein sequence ID" value="GAA2718229.1"/>
    <property type="molecule type" value="Genomic_DNA"/>
</dbReference>
<sequence length="111" mass="11631">MTAMPDESPAVRDDLRAAFAAPKGAFAGRDRHSKPDGVAMVLEVTLGGTADSRSSRRRSADPRVLTRPATASPWVSGMITVCVVSVPPTGPGSPITWKGRASRWCACPAGR</sequence>
<evidence type="ECO:0000256" key="1">
    <source>
        <dbReference type="SAM" id="MobiDB-lite"/>
    </source>
</evidence>
<dbReference type="Proteomes" id="UP001501842">
    <property type="component" value="Unassembled WGS sequence"/>
</dbReference>
<name>A0ABP6G749_9ACTN</name>
<protein>
    <submittedName>
        <fullName evidence="2">Uncharacterized protein</fullName>
    </submittedName>
</protein>